<reference evidence="1 2" key="1">
    <citation type="journal article" date="2020" name="Front. Plant Sci.">
        <title>Isolation of Rhizosphere Bacteria That Improve Quality and Water Stress Tolerance in Greenhouse Ornamentals.</title>
        <authorList>
            <person name="Nordstedt N.P."/>
            <person name="Jones M.L."/>
        </authorList>
    </citation>
    <scope>NUCLEOTIDE SEQUENCE [LARGE SCALE GENOMIC DNA]</scope>
    <source>
        <strain evidence="1 2">C7D2</strain>
    </source>
</reference>
<comment type="caution">
    <text evidence="1">The sequence shown here is derived from an EMBL/GenBank/DDBJ whole genome shotgun (WGS) entry which is preliminary data.</text>
</comment>
<dbReference type="EMBL" id="JABFMR010000010">
    <property type="protein sequence ID" value="NUT87594.1"/>
    <property type="molecule type" value="Genomic_DNA"/>
</dbReference>
<dbReference type="Proteomes" id="UP000536720">
    <property type="component" value="Unassembled WGS sequence"/>
</dbReference>
<proteinExistence type="predicted"/>
<evidence type="ECO:0000313" key="1">
    <source>
        <dbReference type="EMBL" id="NUT87594.1"/>
    </source>
</evidence>
<name>A0A7Y5Z6C4_9PSED</name>
<sequence>MGSLPNDYPLFAFSGTLRSRIDALEAVGVEKNWMQRRAVAAIASLCRSRSARLPEDSQQRQITQAVVAPRSFWYKAALFSRGPVPSL</sequence>
<dbReference type="RefSeq" id="WP_139641151.1">
    <property type="nucleotide sequence ID" value="NZ_JABFMO010000007.1"/>
</dbReference>
<organism evidence="1 2">
    <name type="scientific">Pseudomonas corrugata</name>
    <dbReference type="NCBI Taxonomy" id="47879"/>
    <lineage>
        <taxon>Bacteria</taxon>
        <taxon>Pseudomonadati</taxon>
        <taxon>Pseudomonadota</taxon>
        <taxon>Gammaproteobacteria</taxon>
        <taxon>Pseudomonadales</taxon>
        <taxon>Pseudomonadaceae</taxon>
        <taxon>Pseudomonas</taxon>
    </lineage>
</organism>
<evidence type="ECO:0000313" key="2">
    <source>
        <dbReference type="Proteomes" id="UP000536720"/>
    </source>
</evidence>
<accession>A0A7Y5Z6C4</accession>
<protein>
    <submittedName>
        <fullName evidence="1">Uncharacterized protein</fullName>
    </submittedName>
</protein>
<dbReference type="AlphaFoldDB" id="A0A7Y5Z6C4"/>
<gene>
    <name evidence="1" type="ORF">HNO91_14260</name>
</gene>